<reference evidence="1" key="1">
    <citation type="submission" date="2021-03" db="EMBL/GenBank/DDBJ databases">
        <title>Evolutionary priming and transition to the ectomycorrhizal habit in an iconic lineage of mushroom-forming fungi: is preadaptation a requirement?</title>
        <authorList>
            <consortium name="DOE Joint Genome Institute"/>
            <person name="Looney B.P."/>
            <person name="Miyauchi S."/>
            <person name="Morin E."/>
            <person name="Drula E."/>
            <person name="Courty P.E."/>
            <person name="Chicoki N."/>
            <person name="Fauchery L."/>
            <person name="Kohler A."/>
            <person name="Kuo A."/>
            <person name="LaButti K."/>
            <person name="Pangilinan J."/>
            <person name="Lipzen A."/>
            <person name="Riley R."/>
            <person name="Andreopoulos W."/>
            <person name="He G."/>
            <person name="Johnson J."/>
            <person name="Barry K.W."/>
            <person name="Grigoriev I.V."/>
            <person name="Nagy L."/>
            <person name="Hibbett D."/>
            <person name="Henrissat B."/>
            <person name="Matheny P.B."/>
            <person name="Labbe J."/>
            <person name="Martin A.F."/>
        </authorList>
    </citation>
    <scope>NUCLEOTIDE SEQUENCE</scope>
    <source>
        <strain evidence="1">BPL698</strain>
    </source>
</reference>
<evidence type="ECO:0000313" key="1">
    <source>
        <dbReference type="EMBL" id="KAI9449044.1"/>
    </source>
</evidence>
<protein>
    <submittedName>
        <fullName evidence="1">Uncharacterized protein</fullName>
    </submittedName>
</protein>
<dbReference type="Proteomes" id="UP001207468">
    <property type="component" value="Unassembled WGS sequence"/>
</dbReference>
<name>A0ACC0TWA6_9AGAM</name>
<comment type="caution">
    <text evidence="1">The sequence shown here is derived from an EMBL/GenBank/DDBJ whole genome shotgun (WGS) entry which is preliminary data.</text>
</comment>
<keyword evidence="2" id="KW-1185">Reference proteome</keyword>
<gene>
    <name evidence="1" type="ORF">F5148DRAFT_1153263</name>
</gene>
<evidence type="ECO:0000313" key="2">
    <source>
        <dbReference type="Proteomes" id="UP001207468"/>
    </source>
</evidence>
<accession>A0ACC0TWA6</accession>
<proteinExistence type="predicted"/>
<sequence>MAGKLHHQDCLAHDGLVESVGDSPTVQVVLEQLVGVEVWQCQNGVQIHVLVCPGAQSLSWPWRPWAHHHHGSQIITVAMGHAHNLWLSQGHHGHAQVIVIVASGREWGPVGGVLRQGKCAVITAMSTPPSQWPDSMPELPSLSQLHQGGAGDGKKMGEKEPVEVEPCHCHSHGHVTITAARSSQWPWAMPTICGHCKVNGHARVVVIVSTAVT</sequence>
<organism evidence="1 2">
    <name type="scientific">Russula earlei</name>
    <dbReference type="NCBI Taxonomy" id="71964"/>
    <lineage>
        <taxon>Eukaryota</taxon>
        <taxon>Fungi</taxon>
        <taxon>Dikarya</taxon>
        <taxon>Basidiomycota</taxon>
        <taxon>Agaricomycotina</taxon>
        <taxon>Agaricomycetes</taxon>
        <taxon>Russulales</taxon>
        <taxon>Russulaceae</taxon>
        <taxon>Russula</taxon>
    </lineage>
</organism>
<dbReference type="EMBL" id="JAGFNK010000535">
    <property type="protein sequence ID" value="KAI9449044.1"/>
    <property type="molecule type" value="Genomic_DNA"/>
</dbReference>